<proteinExistence type="predicted"/>
<comment type="caution">
    <text evidence="1">The sequence shown here is derived from an EMBL/GenBank/DDBJ whole genome shotgun (WGS) entry which is preliminary data.</text>
</comment>
<reference evidence="1" key="1">
    <citation type="submission" date="2022-02" db="EMBL/GenBank/DDBJ databases">
        <title>Plant Genome Project.</title>
        <authorList>
            <person name="Zhang R.-G."/>
        </authorList>
    </citation>
    <scope>NUCLEOTIDE SEQUENCE</scope>
    <source>
        <strain evidence="1">AT1</strain>
    </source>
</reference>
<accession>A0ACC0MWE8</accession>
<organism evidence="1 2">
    <name type="scientific">Rhododendron molle</name>
    <name type="common">Chinese azalea</name>
    <name type="synonym">Azalea mollis</name>
    <dbReference type="NCBI Taxonomy" id="49168"/>
    <lineage>
        <taxon>Eukaryota</taxon>
        <taxon>Viridiplantae</taxon>
        <taxon>Streptophyta</taxon>
        <taxon>Embryophyta</taxon>
        <taxon>Tracheophyta</taxon>
        <taxon>Spermatophyta</taxon>
        <taxon>Magnoliopsida</taxon>
        <taxon>eudicotyledons</taxon>
        <taxon>Gunneridae</taxon>
        <taxon>Pentapetalae</taxon>
        <taxon>asterids</taxon>
        <taxon>Ericales</taxon>
        <taxon>Ericaceae</taxon>
        <taxon>Ericoideae</taxon>
        <taxon>Rhodoreae</taxon>
        <taxon>Rhododendron</taxon>
    </lineage>
</organism>
<protein>
    <submittedName>
        <fullName evidence="1">Uncharacterized protein</fullName>
    </submittedName>
</protein>
<sequence>MDVERSRGGDHLARCWDLEAVVDYGQDLASSSVEWKECCTIERDEVREEKEVKKKRSRGGKKQKKPYLLFFASSRSSCSKLCGSWGELNENDGWYSDDDGDGFHGYDGYEKDSDDIMTVMVTTMTLIVKTREWRI</sequence>
<evidence type="ECO:0000313" key="2">
    <source>
        <dbReference type="Proteomes" id="UP001062846"/>
    </source>
</evidence>
<dbReference type="Proteomes" id="UP001062846">
    <property type="component" value="Chromosome 7"/>
</dbReference>
<evidence type="ECO:0000313" key="1">
    <source>
        <dbReference type="EMBL" id="KAI8545315.1"/>
    </source>
</evidence>
<dbReference type="EMBL" id="CM046394">
    <property type="protein sequence ID" value="KAI8545315.1"/>
    <property type="molecule type" value="Genomic_DNA"/>
</dbReference>
<gene>
    <name evidence="1" type="ORF">RHMOL_Rhmol07G0031000</name>
</gene>
<keyword evidence="2" id="KW-1185">Reference proteome</keyword>
<name>A0ACC0MWE8_RHOML</name>